<keyword evidence="5 8" id="KW-0472">Membrane</keyword>
<proteinExistence type="predicted"/>
<dbReference type="GO" id="GO:0016020">
    <property type="term" value="C:membrane"/>
    <property type="evidence" value="ECO:0007669"/>
    <property type="project" value="UniProtKB-SubCell"/>
</dbReference>
<dbReference type="InterPro" id="IPR051292">
    <property type="entry name" value="Xyl/GlcA_transferase"/>
</dbReference>
<dbReference type="OrthoDB" id="3056235at2759"/>
<comment type="caution">
    <text evidence="9">The sequence shown here is derived from an EMBL/GenBank/DDBJ whole genome shotgun (WGS) entry which is preliminary data.</text>
</comment>
<dbReference type="GO" id="GO:0042285">
    <property type="term" value="F:xylosyltransferase activity"/>
    <property type="evidence" value="ECO:0007669"/>
    <property type="project" value="TreeGrafter"/>
</dbReference>
<dbReference type="Proteomes" id="UP000886653">
    <property type="component" value="Unassembled WGS sequence"/>
</dbReference>
<sequence length="896" mass="98908">MTLRSGSIKRSHSMHHPSRYLNDSMPSNGLSENVASPSFNEWASQRFGFDHSSPNLAQHYLATPATTPTHSRRPSIEKSQARLKASFGSSEQGSPSSAFFEYELGHGHYSRARSPLGPRFLSPSGSDYSFSSIANCSPGSPPHVDRRADTRIELDHNNTQLRSPATGVSSSIAVTAAVCTTTITNSIPPIVFSRTHTPIAHRRMISLDTLKRTPEFTIRKTVPPPINVPALNLWSEKPIDLLSSASSGLSTGNRPRTFLNTFTRVSSSPSQCSDNVGNYPDPEHISSIRPLFRALVFIPLGFLRFMLAPFGSLIILPEFLYNFQLSKSAGLSPHSKPRGRRLANLVAVAYVFFSVTMFSQEMFGKMGLMSRRGEEQFKALKVRLVSRKVEDLDWVRDWASGAFRKADYGQASVDESSPASSPPNDVVKPVQVPWDPKLAVRRKPVEIPDPTLGSSTGQINLNADPLSSFSHPARFAKMHSKLDNQFTSDISPFFFKATEALKPSAITACLYTNPFWLESLPEFLAEWPGPVSVVTESLVDDREDLIAAIERLRLQNHSVRALVDFHLVSSPVTDARLQPTRQRMLTGPVATNAHLNLARFFSRTEIVWLVGDARVTPGAGLYQHLVDDQTVRSRVLKYGDGIVVPIFGIERTKTGGQVEADSTSPEAAASYLKNEALSLALPRSQWPRTKEELVSIASPKESPIGLLDQTWQPRKGPTNWPLWQTLAGDDLLQRPAEEGGGIGLGLEPEMVGGGDQLYRVSQYELNYSPNLIISREGQTWCTERFDFNKAACVYQMYLSGTELWVTPIGWAFTMERMRGAVQVEDDAQRMMVSDTRFVLGWPIKGTEVVNPTASPLPLSPSRLLTGINLCSAVHQVPPRSLHAIRSGVSLARYMGS</sequence>
<feature type="transmembrane region" description="Helical" evidence="8">
    <location>
        <begin position="294"/>
        <end position="316"/>
    </location>
</feature>
<keyword evidence="10" id="KW-1185">Reference proteome</keyword>
<keyword evidence="4 8" id="KW-1133">Transmembrane helix</keyword>
<dbReference type="GO" id="GO:0015020">
    <property type="term" value="F:glucuronosyltransferase activity"/>
    <property type="evidence" value="ECO:0007669"/>
    <property type="project" value="TreeGrafter"/>
</dbReference>
<feature type="region of interest" description="Disordered" evidence="7">
    <location>
        <begin position="1"/>
        <end position="32"/>
    </location>
</feature>
<dbReference type="AlphaFoldDB" id="A0A9P6THL7"/>
<name>A0A9P6THL7_9BASI</name>
<dbReference type="PANTHER" id="PTHR12270:SF25">
    <property type="entry name" value="GLYCOSYLTRANSFERASE-LIKE PROTEIN LARGE"/>
    <property type="match status" value="1"/>
</dbReference>
<evidence type="ECO:0000256" key="2">
    <source>
        <dbReference type="ARBA" id="ARBA00022692"/>
    </source>
</evidence>
<protein>
    <submittedName>
        <fullName evidence="9">Uncharacterized protein</fullName>
    </submittedName>
</protein>
<comment type="subcellular location">
    <subcellularLocation>
        <location evidence="1">Membrane</location>
        <topology evidence="1">Single-pass type II membrane protein</topology>
    </subcellularLocation>
</comment>
<dbReference type="PANTHER" id="PTHR12270">
    <property type="entry name" value="GLYCOSYLTRANSFERASE-RELATED"/>
    <property type="match status" value="1"/>
</dbReference>
<evidence type="ECO:0000256" key="6">
    <source>
        <dbReference type="ARBA" id="ARBA00023180"/>
    </source>
</evidence>
<evidence type="ECO:0000256" key="5">
    <source>
        <dbReference type="ARBA" id="ARBA00023136"/>
    </source>
</evidence>
<accession>A0A9P6THL7</accession>
<evidence type="ECO:0000256" key="4">
    <source>
        <dbReference type="ARBA" id="ARBA00022989"/>
    </source>
</evidence>
<evidence type="ECO:0000256" key="7">
    <source>
        <dbReference type="SAM" id="MobiDB-lite"/>
    </source>
</evidence>
<evidence type="ECO:0000256" key="1">
    <source>
        <dbReference type="ARBA" id="ARBA00004606"/>
    </source>
</evidence>
<feature type="compositionally biased region" description="Basic residues" evidence="7">
    <location>
        <begin position="7"/>
        <end position="18"/>
    </location>
</feature>
<feature type="transmembrane region" description="Helical" evidence="8">
    <location>
        <begin position="342"/>
        <end position="363"/>
    </location>
</feature>
<gene>
    <name evidence="9" type="ORF">CROQUDRAFT_629586</name>
</gene>
<evidence type="ECO:0000313" key="10">
    <source>
        <dbReference type="Proteomes" id="UP000886653"/>
    </source>
</evidence>
<dbReference type="GO" id="GO:0035269">
    <property type="term" value="P:protein O-linked glycosylation via mannose"/>
    <property type="evidence" value="ECO:0007669"/>
    <property type="project" value="TreeGrafter"/>
</dbReference>
<evidence type="ECO:0000256" key="8">
    <source>
        <dbReference type="SAM" id="Phobius"/>
    </source>
</evidence>
<evidence type="ECO:0000256" key="3">
    <source>
        <dbReference type="ARBA" id="ARBA00022968"/>
    </source>
</evidence>
<feature type="compositionally biased region" description="Low complexity" evidence="7">
    <location>
        <begin position="85"/>
        <end position="95"/>
    </location>
</feature>
<organism evidence="9 10">
    <name type="scientific">Cronartium quercuum f. sp. fusiforme G11</name>
    <dbReference type="NCBI Taxonomy" id="708437"/>
    <lineage>
        <taxon>Eukaryota</taxon>
        <taxon>Fungi</taxon>
        <taxon>Dikarya</taxon>
        <taxon>Basidiomycota</taxon>
        <taxon>Pucciniomycotina</taxon>
        <taxon>Pucciniomycetes</taxon>
        <taxon>Pucciniales</taxon>
        <taxon>Coleosporiaceae</taxon>
        <taxon>Cronartium</taxon>
    </lineage>
</organism>
<keyword evidence="2 8" id="KW-0812">Transmembrane</keyword>
<reference evidence="9" key="1">
    <citation type="submission" date="2013-11" db="EMBL/GenBank/DDBJ databases">
        <title>Genome sequence of the fusiform rust pathogen reveals effectors for host alternation and coevolution with pine.</title>
        <authorList>
            <consortium name="DOE Joint Genome Institute"/>
            <person name="Smith K."/>
            <person name="Pendleton A."/>
            <person name="Kubisiak T."/>
            <person name="Anderson C."/>
            <person name="Salamov A."/>
            <person name="Aerts A."/>
            <person name="Riley R."/>
            <person name="Clum A."/>
            <person name="Lindquist E."/>
            <person name="Ence D."/>
            <person name="Campbell M."/>
            <person name="Kronenberg Z."/>
            <person name="Feau N."/>
            <person name="Dhillon B."/>
            <person name="Hamelin R."/>
            <person name="Burleigh J."/>
            <person name="Smith J."/>
            <person name="Yandell M."/>
            <person name="Nelson C."/>
            <person name="Grigoriev I."/>
            <person name="Davis J."/>
        </authorList>
    </citation>
    <scope>NUCLEOTIDE SEQUENCE</scope>
    <source>
        <strain evidence="9">G11</strain>
    </source>
</reference>
<feature type="region of interest" description="Disordered" evidence="7">
    <location>
        <begin position="64"/>
        <end position="95"/>
    </location>
</feature>
<keyword evidence="3" id="KW-0735">Signal-anchor</keyword>
<evidence type="ECO:0000313" key="9">
    <source>
        <dbReference type="EMBL" id="KAG0150908.1"/>
    </source>
</evidence>
<keyword evidence="6" id="KW-0325">Glycoprotein</keyword>
<dbReference type="EMBL" id="MU167216">
    <property type="protein sequence ID" value="KAG0150908.1"/>
    <property type="molecule type" value="Genomic_DNA"/>
</dbReference>